<gene>
    <name evidence="2" type="ORF">ACFQDH_19635</name>
</gene>
<accession>A0ABW2AL98</accession>
<feature type="region of interest" description="Disordered" evidence="1">
    <location>
        <begin position="103"/>
        <end position="203"/>
    </location>
</feature>
<sequence length="203" mass="20825">MAINSVRTALQLLTGAGEVTRAKALEAAGTLLELPGVGETSARAGQLAEELIEAATANQAMITDLVRTELDRRLVVLGLARGSDLEAAQRKIDTLEAEVAALRAGMTRSPSPASDAQARARASRSSNKAATAKPTKKAAAKKAAVTQPEATKQSAKKATAKKAATKKAAAKKATAKKAATKKATAKKAATKKAATKKAATRTQ</sequence>
<evidence type="ECO:0000256" key="1">
    <source>
        <dbReference type="SAM" id="MobiDB-lite"/>
    </source>
</evidence>
<evidence type="ECO:0000313" key="3">
    <source>
        <dbReference type="Proteomes" id="UP001596298"/>
    </source>
</evidence>
<proteinExistence type="predicted"/>
<organism evidence="2 3">
    <name type="scientific">Flexivirga alba</name>
    <dbReference type="NCBI Taxonomy" id="702742"/>
    <lineage>
        <taxon>Bacteria</taxon>
        <taxon>Bacillati</taxon>
        <taxon>Actinomycetota</taxon>
        <taxon>Actinomycetes</taxon>
        <taxon>Micrococcales</taxon>
        <taxon>Dermacoccaceae</taxon>
        <taxon>Flexivirga</taxon>
    </lineage>
</organism>
<dbReference type="RefSeq" id="WP_382404066.1">
    <property type="nucleotide sequence ID" value="NZ_JBHSWH010000001.1"/>
</dbReference>
<evidence type="ECO:0008006" key="4">
    <source>
        <dbReference type="Google" id="ProtNLM"/>
    </source>
</evidence>
<keyword evidence="3" id="KW-1185">Reference proteome</keyword>
<name>A0ABW2AL98_9MICO</name>
<feature type="compositionally biased region" description="Low complexity" evidence="1">
    <location>
        <begin position="108"/>
        <end position="133"/>
    </location>
</feature>
<feature type="compositionally biased region" description="Basic residues" evidence="1">
    <location>
        <begin position="154"/>
        <end position="203"/>
    </location>
</feature>
<dbReference type="Proteomes" id="UP001596298">
    <property type="component" value="Unassembled WGS sequence"/>
</dbReference>
<dbReference type="EMBL" id="JBHSWH010000001">
    <property type="protein sequence ID" value="MFC6707399.1"/>
    <property type="molecule type" value="Genomic_DNA"/>
</dbReference>
<reference evidence="3" key="1">
    <citation type="journal article" date="2019" name="Int. J. Syst. Evol. Microbiol.">
        <title>The Global Catalogue of Microorganisms (GCM) 10K type strain sequencing project: providing services to taxonomists for standard genome sequencing and annotation.</title>
        <authorList>
            <consortium name="The Broad Institute Genomics Platform"/>
            <consortium name="The Broad Institute Genome Sequencing Center for Infectious Disease"/>
            <person name="Wu L."/>
            <person name="Ma J."/>
        </authorList>
    </citation>
    <scope>NUCLEOTIDE SEQUENCE [LARGE SCALE GENOMIC DNA]</scope>
    <source>
        <strain evidence="3">CCUG 58127</strain>
    </source>
</reference>
<protein>
    <recommendedName>
        <fullName evidence="4">Polyhydroxyalkanoate synthesis protein PhaF</fullName>
    </recommendedName>
</protein>
<evidence type="ECO:0000313" key="2">
    <source>
        <dbReference type="EMBL" id="MFC6707399.1"/>
    </source>
</evidence>
<comment type="caution">
    <text evidence="2">The sequence shown here is derived from an EMBL/GenBank/DDBJ whole genome shotgun (WGS) entry which is preliminary data.</text>
</comment>